<evidence type="ECO:0000313" key="1">
    <source>
        <dbReference type="EMBL" id="PIO44583.1"/>
    </source>
</evidence>
<comment type="caution">
    <text evidence="1">The sequence shown here is derived from an EMBL/GenBank/DDBJ whole genome shotgun (WGS) entry which is preliminary data.</text>
</comment>
<dbReference type="Pfam" id="PF07704">
    <property type="entry name" value="PSK_trans_fac"/>
    <property type="match status" value="1"/>
</dbReference>
<dbReference type="InterPro" id="IPR011660">
    <property type="entry name" value="VapB-like"/>
</dbReference>
<sequence length="94" mass="10240">MYYTLGATQMVLNIRNSEADGLARKLADLDGTSITEAVIVALKETIQARRRKEAPSEAARRILEKRGLSFAAGRKPVSPAAYHDLDHDLSGGDE</sequence>
<organism evidence="1 2">
    <name type="scientific">Phyllobacterium zundukense</name>
    <dbReference type="NCBI Taxonomy" id="1867719"/>
    <lineage>
        <taxon>Bacteria</taxon>
        <taxon>Pseudomonadati</taxon>
        <taxon>Pseudomonadota</taxon>
        <taxon>Alphaproteobacteria</taxon>
        <taxon>Hyphomicrobiales</taxon>
        <taxon>Phyllobacteriaceae</taxon>
        <taxon>Phyllobacterium</taxon>
    </lineage>
</organism>
<protein>
    <recommendedName>
        <fullName evidence="3">Protein transcription factor</fullName>
    </recommendedName>
</protein>
<proteinExistence type="predicted"/>
<accession>A0A2N9VYL5</accession>
<name>A0A2N9VYL5_9HYPH</name>
<reference evidence="1 2" key="1">
    <citation type="journal article" date="2017" name="Int J Environ Stud">
        <title>Does the Miocene-Pliocene relict legume Oxytropis triphylla form nitrogen-fixing nodules with a combination of bacterial strains?</title>
        <authorList>
            <person name="Safronova V."/>
            <person name="Belimov A."/>
            <person name="Sazanova A."/>
            <person name="Kuznetsova I."/>
            <person name="Popova J."/>
            <person name="Andronov E."/>
            <person name="Verkhozina A."/>
            <person name="Tikhonovich I."/>
        </authorList>
    </citation>
    <scope>NUCLEOTIDE SEQUENCE [LARGE SCALE GENOMIC DNA]</scope>
    <source>
        <strain evidence="1 2">Tri-38</strain>
    </source>
</reference>
<dbReference type="EMBL" id="MZMT01000028">
    <property type="protein sequence ID" value="PIO44583.1"/>
    <property type="molecule type" value="Genomic_DNA"/>
</dbReference>
<dbReference type="AlphaFoldDB" id="A0A2N9VYL5"/>
<evidence type="ECO:0008006" key="3">
    <source>
        <dbReference type="Google" id="ProtNLM"/>
    </source>
</evidence>
<evidence type="ECO:0000313" key="2">
    <source>
        <dbReference type="Proteomes" id="UP000232163"/>
    </source>
</evidence>
<gene>
    <name evidence="1" type="ORF">B5P45_11985</name>
</gene>
<keyword evidence="2" id="KW-1185">Reference proteome</keyword>
<dbReference type="Proteomes" id="UP000232163">
    <property type="component" value="Unassembled WGS sequence"/>
</dbReference>